<dbReference type="GO" id="GO:0008270">
    <property type="term" value="F:zinc ion binding"/>
    <property type="evidence" value="ECO:0007669"/>
    <property type="project" value="UniProtKB-KW"/>
</dbReference>
<comment type="similarity">
    <text evidence="13">Belongs to the RING-type zinc finger family. ATL subfamily.</text>
</comment>
<evidence type="ECO:0000256" key="11">
    <source>
        <dbReference type="ARBA" id="ARBA00022989"/>
    </source>
</evidence>
<evidence type="ECO:0000256" key="5">
    <source>
        <dbReference type="ARBA" id="ARBA00022679"/>
    </source>
</evidence>
<dbReference type="EMBL" id="CM017324">
    <property type="protein sequence ID" value="KAE8037553.1"/>
    <property type="molecule type" value="Genomic_DNA"/>
</dbReference>
<keyword evidence="8 14" id="KW-0863">Zinc-finger</keyword>
<evidence type="ECO:0000256" key="1">
    <source>
        <dbReference type="ARBA" id="ARBA00000900"/>
    </source>
</evidence>
<dbReference type="GO" id="GO:0016567">
    <property type="term" value="P:protein ubiquitination"/>
    <property type="evidence" value="ECO:0007669"/>
    <property type="project" value="InterPro"/>
</dbReference>
<sequence>MKPHSRKLATQSIPPPLSSATPSAPSPPSGPPFGLEPTPIPFQTPAVLVVVVVVVAIFVIGCLSNCLRQISDYPAAGSSHRRRQISRQRTASNLRRGVDPMTIRALPVYSYRGDAKCQIDCAICLSEFEEREAVKMIPFCKHVFHPTCIDTWLSSHVTCPVCRSTRFFGEVKGGGGGVKQERCDQGVSESGERSTVGNCDACNEVTVEVEGTSSFGVRRNSSCSSLGHGGVLQRTTSF</sequence>
<dbReference type="SUPFAM" id="SSF57850">
    <property type="entry name" value="RING/U-box"/>
    <property type="match status" value="1"/>
</dbReference>
<evidence type="ECO:0000256" key="16">
    <source>
        <dbReference type="SAM" id="Phobius"/>
    </source>
</evidence>
<reference evidence="18 19" key="1">
    <citation type="submission" date="2019-06" db="EMBL/GenBank/DDBJ databases">
        <title>A chromosomal-level reference genome of Carpinus fangiana (Coryloideae, Betulaceae).</title>
        <authorList>
            <person name="Yang X."/>
            <person name="Wang Z."/>
            <person name="Zhang L."/>
            <person name="Hao G."/>
            <person name="Liu J."/>
            <person name="Yang Y."/>
        </authorList>
    </citation>
    <scope>NUCLEOTIDE SEQUENCE [LARGE SCALE GENOMIC DNA]</scope>
    <source>
        <strain evidence="18">Cfa_2016G</strain>
        <tissue evidence="18">Leaf</tissue>
    </source>
</reference>
<organism evidence="18 19">
    <name type="scientific">Carpinus fangiana</name>
    <dbReference type="NCBI Taxonomy" id="176857"/>
    <lineage>
        <taxon>Eukaryota</taxon>
        <taxon>Viridiplantae</taxon>
        <taxon>Streptophyta</taxon>
        <taxon>Embryophyta</taxon>
        <taxon>Tracheophyta</taxon>
        <taxon>Spermatophyta</taxon>
        <taxon>Magnoliopsida</taxon>
        <taxon>eudicotyledons</taxon>
        <taxon>Gunneridae</taxon>
        <taxon>Pentapetalae</taxon>
        <taxon>rosids</taxon>
        <taxon>fabids</taxon>
        <taxon>Fagales</taxon>
        <taxon>Betulaceae</taxon>
        <taxon>Carpinus</taxon>
    </lineage>
</organism>
<evidence type="ECO:0000256" key="10">
    <source>
        <dbReference type="ARBA" id="ARBA00022833"/>
    </source>
</evidence>
<accession>A0A660KMD1</accession>
<comment type="catalytic activity">
    <reaction evidence="1">
        <text>S-ubiquitinyl-[E2 ubiquitin-conjugating enzyme]-L-cysteine + [acceptor protein]-L-lysine = [E2 ubiquitin-conjugating enzyme]-L-cysteine + N(6)-ubiquitinyl-[acceptor protein]-L-lysine.</text>
        <dbReference type="EC" id="2.3.2.27"/>
    </reaction>
</comment>
<evidence type="ECO:0000259" key="17">
    <source>
        <dbReference type="PROSITE" id="PS50089"/>
    </source>
</evidence>
<evidence type="ECO:0000256" key="13">
    <source>
        <dbReference type="ARBA" id="ARBA00024209"/>
    </source>
</evidence>
<keyword evidence="5" id="KW-0808">Transferase</keyword>
<protein>
    <recommendedName>
        <fullName evidence="4">RING-type E3 ubiquitin transferase</fullName>
        <ecNumber evidence="4">2.3.2.27</ecNumber>
    </recommendedName>
</protein>
<keyword evidence="7" id="KW-0479">Metal-binding</keyword>
<dbReference type="OrthoDB" id="8062037at2759"/>
<dbReference type="SMART" id="SM00184">
    <property type="entry name" value="RING"/>
    <property type="match status" value="1"/>
</dbReference>
<dbReference type="EC" id="2.3.2.27" evidence="4"/>
<feature type="region of interest" description="Disordered" evidence="15">
    <location>
        <begin position="1"/>
        <end position="36"/>
    </location>
</feature>
<dbReference type="GO" id="GO:0061630">
    <property type="term" value="F:ubiquitin protein ligase activity"/>
    <property type="evidence" value="ECO:0007669"/>
    <property type="project" value="UniProtKB-EC"/>
</dbReference>
<proteinExistence type="inferred from homology"/>
<evidence type="ECO:0000256" key="3">
    <source>
        <dbReference type="ARBA" id="ARBA00004906"/>
    </source>
</evidence>
<keyword evidence="12 16" id="KW-0472">Membrane</keyword>
<dbReference type="Pfam" id="PF13639">
    <property type="entry name" value="zf-RING_2"/>
    <property type="match status" value="1"/>
</dbReference>
<gene>
    <name evidence="18" type="ORF">FH972_010134</name>
</gene>
<dbReference type="InterPro" id="IPR001841">
    <property type="entry name" value="Znf_RING"/>
</dbReference>
<dbReference type="Gene3D" id="3.30.40.10">
    <property type="entry name" value="Zinc/RING finger domain, C3HC4 (zinc finger)"/>
    <property type="match status" value="1"/>
</dbReference>
<evidence type="ECO:0000313" key="19">
    <source>
        <dbReference type="Proteomes" id="UP000327013"/>
    </source>
</evidence>
<evidence type="ECO:0000256" key="4">
    <source>
        <dbReference type="ARBA" id="ARBA00012483"/>
    </source>
</evidence>
<dbReference type="InterPro" id="IPR013083">
    <property type="entry name" value="Znf_RING/FYVE/PHD"/>
</dbReference>
<evidence type="ECO:0000256" key="12">
    <source>
        <dbReference type="ARBA" id="ARBA00023136"/>
    </source>
</evidence>
<dbReference type="PROSITE" id="PS50089">
    <property type="entry name" value="ZF_RING_2"/>
    <property type="match status" value="1"/>
</dbReference>
<name>A0A660KMD1_9ROSI</name>
<dbReference type="InterPro" id="IPR044600">
    <property type="entry name" value="ATL1/ATL16-like"/>
</dbReference>
<keyword evidence="11 16" id="KW-1133">Transmembrane helix</keyword>
<evidence type="ECO:0000256" key="15">
    <source>
        <dbReference type="SAM" id="MobiDB-lite"/>
    </source>
</evidence>
<evidence type="ECO:0000256" key="9">
    <source>
        <dbReference type="ARBA" id="ARBA00022786"/>
    </source>
</evidence>
<feature type="transmembrane region" description="Helical" evidence="16">
    <location>
        <begin position="44"/>
        <end position="63"/>
    </location>
</feature>
<keyword evidence="6 16" id="KW-0812">Transmembrane</keyword>
<evidence type="ECO:0000256" key="7">
    <source>
        <dbReference type="ARBA" id="ARBA00022723"/>
    </source>
</evidence>
<evidence type="ECO:0000256" key="2">
    <source>
        <dbReference type="ARBA" id="ARBA00004167"/>
    </source>
</evidence>
<evidence type="ECO:0000256" key="8">
    <source>
        <dbReference type="ARBA" id="ARBA00022771"/>
    </source>
</evidence>
<evidence type="ECO:0000313" key="18">
    <source>
        <dbReference type="EMBL" id="KAE8037553.1"/>
    </source>
</evidence>
<evidence type="ECO:0000256" key="6">
    <source>
        <dbReference type="ARBA" id="ARBA00022692"/>
    </source>
</evidence>
<comment type="pathway">
    <text evidence="3">Protein modification; protein ubiquitination.</text>
</comment>
<keyword evidence="19" id="KW-1185">Reference proteome</keyword>
<comment type="subcellular location">
    <subcellularLocation>
        <location evidence="2">Membrane</location>
        <topology evidence="2">Single-pass membrane protein</topology>
    </subcellularLocation>
</comment>
<dbReference type="FunFam" id="3.30.40.10:FF:000187">
    <property type="entry name" value="E3 ubiquitin-protein ligase ATL6"/>
    <property type="match status" value="1"/>
</dbReference>
<dbReference type="AlphaFoldDB" id="A0A660KMD1"/>
<dbReference type="PANTHER" id="PTHR46913">
    <property type="entry name" value="RING-H2 FINGER PROTEIN ATL16"/>
    <property type="match status" value="1"/>
</dbReference>
<dbReference type="GO" id="GO:0016020">
    <property type="term" value="C:membrane"/>
    <property type="evidence" value="ECO:0007669"/>
    <property type="project" value="UniProtKB-SubCell"/>
</dbReference>
<keyword evidence="9" id="KW-0833">Ubl conjugation pathway</keyword>
<feature type="domain" description="RING-type" evidence="17">
    <location>
        <begin position="121"/>
        <end position="163"/>
    </location>
</feature>
<keyword evidence="10" id="KW-0862">Zinc</keyword>
<evidence type="ECO:0000256" key="14">
    <source>
        <dbReference type="PROSITE-ProRule" id="PRU00175"/>
    </source>
</evidence>
<dbReference type="Proteomes" id="UP000327013">
    <property type="component" value="Chromosome 4"/>
</dbReference>
<dbReference type="PANTHER" id="PTHR46913:SF1">
    <property type="entry name" value="RING-H2 FINGER PROTEIN ATL16"/>
    <property type="match status" value="1"/>
</dbReference>